<feature type="transmembrane region" description="Helical" evidence="2">
    <location>
        <begin position="70"/>
        <end position="94"/>
    </location>
</feature>
<gene>
    <name evidence="3" type="ORF">PG994_003111</name>
</gene>
<evidence type="ECO:0000256" key="2">
    <source>
        <dbReference type="SAM" id="Phobius"/>
    </source>
</evidence>
<dbReference type="EMBL" id="JAQQWL010000003">
    <property type="protein sequence ID" value="KAK8079304.1"/>
    <property type="molecule type" value="Genomic_DNA"/>
</dbReference>
<keyword evidence="2" id="KW-0812">Transmembrane</keyword>
<proteinExistence type="predicted"/>
<evidence type="ECO:0000256" key="1">
    <source>
        <dbReference type="SAM" id="MobiDB-lite"/>
    </source>
</evidence>
<feature type="compositionally biased region" description="Polar residues" evidence="1">
    <location>
        <begin position="458"/>
        <end position="470"/>
    </location>
</feature>
<name>A0ABR1W746_9PEZI</name>
<accession>A0ABR1W746</accession>
<organism evidence="3 4">
    <name type="scientific">Apiospora phragmitis</name>
    <dbReference type="NCBI Taxonomy" id="2905665"/>
    <lineage>
        <taxon>Eukaryota</taxon>
        <taxon>Fungi</taxon>
        <taxon>Dikarya</taxon>
        <taxon>Ascomycota</taxon>
        <taxon>Pezizomycotina</taxon>
        <taxon>Sordariomycetes</taxon>
        <taxon>Xylariomycetidae</taxon>
        <taxon>Amphisphaeriales</taxon>
        <taxon>Apiosporaceae</taxon>
        <taxon>Apiospora</taxon>
    </lineage>
</organism>
<dbReference type="Proteomes" id="UP001480595">
    <property type="component" value="Unassembled WGS sequence"/>
</dbReference>
<evidence type="ECO:0000313" key="3">
    <source>
        <dbReference type="EMBL" id="KAK8079304.1"/>
    </source>
</evidence>
<dbReference type="RefSeq" id="XP_066720375.1">
    <property type="nucleotide sequence ID" value="XM_066854520.1"/>
</dbReference>
<feature type="compositionally biased region" description="Basic and acidic residues" evidence="1">
    <location>
        <begin position="412"/>
        <end position="424"/>
    </location>
</feature>
<keyword evidence="4" id="KW-1185">Reference proteome</keyword>
<comment type="caution">
    <text evidence="3">The sequence shown here is derived from an EMBL/GenBank/DDBJ whole genome shotgun (WGS) entry which is preliminary data.</text>
</comment>
<keyword evidence="2" id="KW-1133">Transmembrane helix</keyword>
<protein>
    <submittedName>
        <fullName evidence="3">Uncharacterized protein</fullName>
    </submittedName>
</protein>
<sequence length="470" mass="51896">MRLPIPPTIARGLTGFRDAAVQARGTERPATTSTAEALAGQWGNPTDISTILMIIGGDVVQKALAQGTGLWYFTPVCFSFGWVSYAFAALVNVLGDGRLLPPPDYPAKVLNLGSGYLGRRPPAARPRHDDDGDGAALRITVYDAVENRSGDLTRFRWTRTHSVALLIIADQFGLAAGPIALYGEWDIMTIVAVGTFLAQIAGSLPQWRAEKLPNRQKSREMYALTRGNGSREVVVISGKGKCFDLEELAALPNPQSGRLWEKFTGASLLSVPLLQGLRGFGTPTPTESEPLKPRKPCRLPLGFWLTRIVVTVQSILWLLLLVNVSMPRASNWFLLGIGAIGMFQNGISAGSDCDPKHRNLPLLKVKTIRSQKVMDGLMDLEVTYGNGEALLHEFFPGHLHPDEEEWWAGNKDPYDKKRKQEEQPRGTPRTQLSPKQTREPRPFEPAYRPHHLKKSPMNPITSDYHQSITP</sequence>
<dbReference type="GeneID" id="92087583"/>
<evidence type="ECO:0000313" key="4">
    <source>
        <dbReference type="Proteomes" id="UP001480595"/>
    </source>
</evidence>
<reference evidence="3 4" key="1">
    <citation type="submission" date="2023-01" db="EMBL/GenBank/DDBJ databases">
        <title>Analysis of 21 Apiospora genomes using comparative genomics revels a genus with tremendous synthesis potential of carbohydrate active enzymes and secondary metabolites.</title>
        <authorList>
            <person name="Sorensen T."/>
        </authorList>
    </citation>
    <scope>NUCLEOTIDE SEQUENCE [LARGE SCALE GENOMIC DNA]</scope>
    <source>
        <strain evidence="3 4">CBS 135458</strain>
    </source>
</reference>
<keyword evidence="2" id="KW-0472">Membrane</keyword>
<feature type="region of interest" description="Disordered" evidence="1">
    <location>
        <begin position="406"/>
        <end position="470"/>
    </location>
</feature>